<keyword evidence="3" id="KW-0808">Transferase</keyword>
<keyword evidence="8" id="KW-0067">ATP-binding</keyword>
<dbReference type="EMBL" id="PP272763">
    <property type="protein sequence ID" value="WZI33520.1"/>
    <property type="molecule type" value="Genomic_RNA"/>
</dbReference>
<keyword evidence="9" id="KW-0693">Viral RNA replication</keyword>
<dbReference type="InterPro" id="IPR001205">
    <property type="entry name" value="RNA-dir_pol_C"/>
</dbReference>
<evidence type="ECO:0000313" key="11">
    <source>
        <dbReference type="EMBL" id="WZI33520.1"/>
    </source>
</evidence>
<dbReference type="GO" id="GO:0006351">
    <property type="term" value="P:DNA-templated transcription"/>
    <property type="evidence" value="ECO:0007669"/>
    <property type="project" value="InterPro"/>
</dbReference>
<evidence type="ECO:0000256" key="3">
    <source>
        <dbReference type="ARBA" id="ARBA00022679"/>
    </source>
</evidence>
<dbReference type="CDD" id="cd23169">
    <property type="entry name" value="ps-ssRNAv-Picornavirales"/>
    <property type="match status" value="1"/>
</dbReference>
<evidence type="ECO:0000256" key="1">
    <source>
        <dbReference type="ARBA" id="ARBA00022484"/>
    </source>
</evidence>
<reference evidence="11" key="2">
    <citation type="submission" date="2024-01" db="EMBL/GenBank/DDBJ databases">
        <authorList>
            <person name="Zhang X.-A."/>
            <person name="Zhang J.-T."/>
            <person name="Hu Z.-Y."/>
            <person name="Liu W."/>
        </authorList>
    </citation>
    <scope>NUCLEOTIDE SEQUENCE</scope>
    <source>
        <strain evidence="11">Picorna_8</strain>
    </source>
</reference>
<dbReference type="GO" id="GO:0005524">
    <property type="term" value="F:ATP binding"/>
    <property type="evidence" value="ECO:0007669"/>
    <property type="project" value="UniProtKB-KW"/>
</dbReference>
<dbReference type="InterPro" id="IPR009003">
    <property type="entry name" value="Peptidase_S1_PA"/>
</dbReference>
<dbReference type="GO" id="GO:0008234">
    <property type="term" value="F:cysteine-type peptidase activity"/>
    <property type="evidence" value="ECO:0007669"/>
    <property type="project" value="UniProtKB-KW"/>
</dbReference>
<keyword evidence="2" id="KW-0645">Protease</keyword>
<dbReference type="SUPFAM" id="SSF50494">
    <property type="entry name" value="Trypsin-like serine proteases"/>
    <property type="match status" value="1"/>
</dbReference>
<dbReference type="Pfam" id="PF00680">
    <property type="entry name" value="RdRP_1"/>
    <property type="match status" value="1"/>
</dbReference>
<keyword evidence="7" id="KW-0788">Thiol protease</keyword>
<proteinExistence type="predicted"/>
<accession>A0AB38ZKD3</accession>
<evidence type="ECO:0000256" key="7">
    <source>
        <dbReference type="ARBA" id="ARBA00022807"/>
    </source>
</evidence>
<dbReference type="GO" id="GO:0039694">
    <property type="term" value="P:viral RNA genome replication"/>
    <property type="evidence" value="ECO:0007669"/>
    <property type="project" value="InterPro"/>
</dbReference>
<dbReference type="SUPFAM" id="SSF56672">
    <property type="entry name" value="DNA/RNA polymerases"/>
    <property type="match status" value="1"/>
</dbReference>
<reference evidence="11" key="1">
    <citation type="journal article" date="2024" name="NPJ Biofilms Microbiomes">
        <title>Decoding the RNA viromes in shrew lungs along the eastern coast of China.</title>
        <authorList>
            <person name="Zhang J.T."/>
            <person name="Hu Z.Y."/>
            <person name="Tang F."/>
            <person name="Liu Y.T."/>
            <person name="Tan W.L."/>
            <person name="Ma X.F."/>
            <person name="Zhang Y.F."/>
            <person name="Si G.Q."/>
            <person name="Zhang L."/>
            <person name="Zhang M.Q."/>
            <person name="Peng C."/>
            <person name="Fu B.K."/>
            <person name="Fang L.Q."/>
            <person name="Zhang X.A."/>
            <person name="Liu W."/>
        </authorList>
    </citation>
    <scope>NUCLEOTIDE SEQUENCE</scope>
    <source>
        <strain evidence="11">Picorna_8</strain>
    </source>
</reference>
<dbReference type="PROSITE" id="PS50507">
    <property type="entry name" value="RDRP_SSRNA_POS"/>
    <property type="match status" value="1"/>
</dbReference>
<dbReference type="InterPro" id="IPR043128">
    <property type="entry name" value="Rev_trsase/Diguanyl_cyclase"/>
</dbReference>
<organism evidence="11">
    <name type="scientific">Suncus murinus picorna-like virus 1</name>
    <dbReference type="NCBI Taxonomy" id="3139571"/>
    <lineage>
        <taxon>Viruses</taxon>
        <taxon>Riboviria</taxon>
        <taxon>Orthornavirae</taxon>
        <taxon>Pisuviricota</taxon>
        <taxon>Pisoniviricetes</taxon>
        <taxon>Picornavirales</taxon>
    </lineage>
</organism>
<dbReference type="GO" id="GO:0003968">
    <property type="term" value="F:RNA-directed RNA polymerase activity"/>
    <property type="evidence" value="ECO:0007669"/>
    <property type="project" value="UniProtKB-KW"/>
</dbReference>
<dbReference type="GO" id="GO:0003723">
    <property type="term" value="F:RNA binding"/>
    <property type="evidence" value="ECO:0007669"/>
    <property type="project" value="InterPro"/>
</dbReference>
<sequence length="859" mass="96440">MYNFNSKCLEILTLDDRDMVRNRLMDLARNKLVPQTGSGVTRHVTVYIAWNCKRARAAAMKAMLAQNERIAQFLGNSTCEPLYHSTNLVLPRSCEIESEPLEVCYDVETCPHADEHAYYLPQSPVVCTATERAVAVPASSTGFLVYNGVVMGRGAMLADGVMFAPAHVIRDALTSGGQEWFWRGSTRFSFVIDDTNTVLIGDYDIALVKTTYNELAAAKIDDLIDGKALQYGDKISIVELTPELEKKPMVAEVSHLKLAGYPSCYQLVSRHLSPGDSGSLVIRGGRIVGHYYGAAQNHGVIVSWPSYIVKRVKDIARSSFYDSRAVLKVESDTGFSVIDYFDTGVYDSNPPTAERPTEMKEWLAKRNIHSNKAPASLSQEASEKAVYKWQPVEERFDADYKKAAEELAGHISTLIETRQGKCTPFNTWDDAVNGCELGERRHIKKVDMSTSAGAPWCDNGITKSELIDDSRPDRLVCKPDLVELLDKCEKLLLAGDVAGYTATMNMKDELRDHERVALKKTRLFCATPLHHNVMFRKYYGKWISAYKGMNFSESMHAMGTDVYGTDWNDLYAYLMSAPVAPKSKADPVFLAGDFSRFDTSHSGWKMRQAFSVAAEACSDPSMCDALGMSIGRFGLRFQGREFLVPAGLPSGCQMTTPINCILNSLLWITIWRKATGQGLAHFMQNCRLIVYGDDVVLGIDRSNPWFKALDPRTIQVWMKELGYDLESSDDKPLRWVGMEEVTFLKRRFVPDPTAPGVVHAPRPLEDVWTQLMWRRHEPNYEAQKCCFAIFAAEIGQHDLSTQQSVLATLAEIIASEKPPEYLRQAYVDAQVRLTMKKSHNKQLELEDLIKGRLTFVKLW</sequence>
<evidence type="ECO:0000256" key="4">
    <source>
        <dbReference type="ARBA" id="ARBA00022695"/>
    </source>
</evidence>
<evidence type="ECO:0000256" key="8">
    <source>
        <dbReference type="ARBA" id="ARBA00022840"/>
    </source>
</evidence>
<dbReference type="InterPro" id="IPR043502">
    <property type="entry name" value="DNA/RNA_pol_sf"/>
</dbReference>
<keyword evidence="5" id="KW-0547">Nucleotide-binding</keyword>
<evidence type="ECO:0000256" key="6">
    <source>
        <dbReference type="ARBA" id="ARBA00022801"/>
    </source>
</evidence>
<feature type="domain" description="RdRp catalytic" evidence="10">
    <location>
        <begin position="587"/>
        <end position="707"/>
    </location>
</feature>
<name>A0AB38ZKD3_9VIRU</name>
<keyword evidence="6" id="KW-0378">Hydrolase</keyword>
<protein>
    <submittedName>
        <fullName evidence="11">Nonstructural protein</fullName>
    </submittedName>
</protein>
<evidence type="ECO:0000256" key="5">
    <source>
        <dbReference type="ARBA" id="ARBA00022741"/>
    </source>
</evidence>
<evidence type="ECO:0000259" key="10">
    <source>
        <dbReference type="PROSITE" id="PS50507"/>
    </source>
</evidence>
<evidence type="ECO:0000256" key="2">
    <source>
        <dbReference type="ARBA" id="ARBA00022670"/>
    </source>
</evidence>
<dbReference type="GO" id="GO:0006508">
    <property type="term" value="P:proteolysis"/>
    <property type="evidence" value="ECO:0007669"/>
    <property type="project" value="UniProtKB-KW"/>
</dbReference>
<keyword evidence="1" id="KW-0696">RNA-directed RNA polymerase</keyword>
<keyword evidence="4" id="KW-0548">Nucleotidyltransferase</keyword>
<evidence type="ECO:0000256" key="9">
    <source>
        <dbReference type="ARBA" id="ARBA00022953"/>
    </source>
</evidence>
<dbReference type="InterPro" id="IPR007094">
    <property type="entry name" value="RNA-dir_pol_PSvirus"/>
</dbReference>
<dbReference type="Gene3D" id="3.30.70.270">
    <property type="match status" value="1"/>
</dbReference>